<evidence type="ECO:0000313" key="1">
    <source>
        <dbReference type="EMBL" id="KAK9925872.1"/>
    </source>
</evidence>
<dbReference type="Proteomes" id="UP001457282">
    <property type="component" value="Unassembled WGS sequence"/>
</dbReference>
<name>A0AAW1WNM9_RUBAR</name>
<reference evidence="1 2" key="1">
    <citation type="journal article" date="2023" name="G3 (Bethesda)">
        <title>A chromosome-length genome assembly and annotation of blackberry (Rubus argutus, cv. 'Hillquist').</title>
        <authorList>
            <person name="Bruna T."/>
            <person name="Aryal R."/>
            <person name="Dudchenko O."/>
            <person name="Sargent D.J."/>
            <person name="Mead D."/>
            <person name="Buti M."/>
            <person name="Cavallini A."/>
            <person name="Hytonen T."/>
            <person name="Andres J."/>
            <person name="Pham M."/>
            <person name="Weisz D."/>
            <person name="Mascagni F."/>
            <person name="Usai G."/>
            <person name="Natali L."/>
            <person name="Bassil N."/>
            <person name="Fernandez G.E."/>
            <person name="Lomsadze A."/>
            <person name="Armour M."/>
            <person name="Olukolu B."/>
            <person name="Poorten T."/>
            <person name="Britton C."/>
            <person name="Davik J."/>
            <person name="Ashrafi H."/>
            <person name="Aiden E.L."/>
            <person name="Borodovsky M."/>
            <person name="Worthington M."/>
        </authorList>
    </citation>
    <scope>NUCLEOTIDE SEQUENCE [LARGE SCALE GENOMIC DNA]</scope>
    <source>
        <strain evidence="1">PI 553951</strain>
    </source>
</reference>
<evidence type="ECO:0000313" key="2">
    <source>
        <dbReference type="Proteomes" id="UP001457282"/>
    </source>
</evidence>
<proteinExistence type="predicted"/>
<accession>A0AAW1WNM9</accession>
<keyword evidence="2" id="KW-1185">Reference proteome</keyword>
<protein>
    <submittedName>
        <fullName evidence="1">Uncharacterized protein</fullName>
    </submittedName>
</protein>
<gene>
    <name evidence="1" type="ORF">M0R45_023134</name>
</gene>
<dbReference type="EMBL" id="JBEDUW010000005">
    <property type="protein sequence ID" value="KAK9925872.1"/>
    <property type="molecule type" value="Genomic_DNA"/>
</dbReference>
<organism evidence="1 2">
    <name type="scientific">Rubus argutus</name>
    <name type="common">Southern blackberry</name>
    <dbReference type="NCBI Taxonomy" id="59490"/>
    <lineage>
        <taxon>Eukaryota</taxon>
        <taxon>Viridiplantae</taxon>
        <taxon>Streptophyta</taxon>
        <taxon>Embryophyta</taxon>
        <taxon>Tracheophyta</taxon>
        <taxon>Spermatophyta</taxon>
        <taxon>Magnoliopsida</taxon>
        <taxon>eudicotyledons</taxon>
        <taxon>Gunneridae</taxon>
        <taxon>Pentapetalae</taxon>
        <taxon>rosids</taxon>
        <taxon>fabids</taxon>
        <taxon>Rosales</taxon>
        <taxon>Rosaceae</taxon>
        <taxon>Rosoideae</taxon>
        <taxon>Rosoideae incertae sedis</taxon>
        <taxon>Rubus</taxon>
    </lineage>
</organism>
<comment type="caution">
    <text evidence="1">The sequence shown here is derived from an EMBL/GenBank/DDBJ whole genome shotgun (WGS) entry which is preliminary data.</text>
</comment>
<sequence length="67" mass="7172">MQKTKIKVTLSNFRFSKVLKEAALNSDKPSLSATASLASPSAAAFLAAQSSLLRKFTKQGTKFLKAP</sequence>
<dbReference type="AlphaFoldDB" id="A0AAW1WNM9"/>